<name>A0ABW0Q826_9BURK</name>
<evidence type="ECO:0000256" key="3">
    <source>
        <dbReference type="ARBA" id="ARBA00013014"/>
    </source>
</evidence>
<comment type="similarity">
    <text evidence="2 10">Belongs to the ketopantoate reductase family.</text>
</comment>
<keyword evidence="5 10" id="KW-0566">Pantothenate biosynthesis</keyword>
<keyword evidence="6 10" id="KW-0521">NADP</keyword>
<dbReference type="NCBIfam" id="TIGR00745">
    <property type="entry name" value="apbA_panE"/>
    <property type="match status" value="1"/>
</dbReference>
<evidence type="ECO:0000259" key="12">
    <source>
        <dbReference type="Pfam" id="PF08546"/>
    </source>
</evidence>
<dbReference type="Gene3D" id="3.40.50.720">
    <property type="entry name" value="NAD(P)-binding Rossmann-like Domain"/>
    <property type="match status" value="1"/>
</dbReference>
<evidence type="ECO:0000259" key="11">
    <source>
        <dbReference type="Pfam" id="PF02558"/>
    </source>
</evidence>
<organism evidence="13 14">
    <name type="scientific">Polaromonas jejuensis</name>
    <dbReference type="NCBI Taxonomy" id="457502"/>
    <lineage>
        <taxon>Bacteria</taxon>
        <taxon>Pseudomonadati</taxon>
        <taxon>Pseudomonadota</taxon>
        <taxon>Betaproteobacteria</taxon>
        <taxon>Burkholderiales</taxon>
        <taxon>Comamonadaceae</taxon>
        <taxon>Polaromonas</taxon>
    </lineage>
</organism>
<dbReference type="PANTHER" id="PTHR21708">
    <property type="entry name" value="PROBABLE 2-DEHYDROPANTOATE 2-REDUCTASE"/>
    <property type="match status" value="1"/>
</dbReference>
<comment type="catalytic activity">
    <reaction evidence="9 10">
        <text>(R)-pantoate + NADP(+) = 2-dehydropantoate + NADPH + H(+)</text>
        <dbReference type="Rhea" id="RHEA:16233"/>
        <dbReference type="ChEBI" id="CHEBI:11561"/>
        <dbReference type="ChEBI" id="CHEBI:15378"/>
        <dbReference type="ChEBI" id="CHEBI:15980"/>
        <dbReference type="ChEBI" id="CHEBI:57783"/>
        <dbReference type="ChEBI" id="CHEBI:58349"/>
        <dbReference type="EC" id="1.1.1.169"/>
    </reaction>
</comment>
<protein>
    <recommendedName>
        <fullName evidence="4 10">2-dehydropantoate 2-reductase</fullName>
        <ecNumber evidence="3 10">1.1.1.169</ecNumber>
    </recommendedName>
    <alternativeName>
        <fullName evidence="8 10">Ketopantoate reductase</fullName>
    </alternativeName>
</protein>
<dbReference type="InterPro" id="IPR036291">
    <property type="entry name" value="NAD(P)-bd_dom_sf"/>
</dbReference>
<feature type="domain" description="Ketopantoate reductase N-terminal" evidence="11">
    <location>
        <begin position="3"/>
        <end position="156"/>
    </location>
</feature>
<keyword evidence="14" id="KW-1185">Reference proteome</keyword>
<evidence type="ECO:0000313" key="14">
    <source>
        <dbReference type="Proteomes" id="UP001596084"/>
    </source>
</evidence>
<comment type="pathway">
    <text evidence="1 10">Cofactor biosynthesis; (R)-pantothenate biosynthesis; (R)-pantoate from 3-methyl-2-oxobutanoate: step 2/2.</text>
</comment>
<proteinExistence type="inferred from homology"/>
<evidence type="ECO:0000256" key="4">
    <source>
        <dbReference type="ARBA" id="ARBA00019465"/>
    </source>
</evidence>
<dbReference type="SUPFAM" id="SSF51735">
    <property type="entry name" value="NAD(P)-binding Rossmann-fold domains"/>
    <property type="match status" value="1"/>
</dbReference>
<dbReference type="Proteomes" id="UP001596084">
    <property type="component" value="Unassembled WGS sequence"/>
</dbReference>
<dbReference type="InterPro" id="IPR008927">
    <property type="entry name" value="6-PGluconate_DH-like_C_sf"/>
</dbReference>
<evidence type="ECO:0000256" key="7">
    <source>
        <dbReference type="ARBA" id="ARBA00023002"/>
    </source>
</evidence>
<evidence type="ECO:0000256" key="8">
    <source>
        <dbReference type="ARBA" id="ARBA00032024"/>
    </source>
</evidence>
<feature type="domain" description="Ketopantoate reductase C-terminal" evidence="12">
    <location>
        <begin position="182"/>
        <end position="307"/>
    </location>
</feature>
<dbReference type="SUPFAM" id="SSF48179">
    <property type="entry name" value="6-phosphogluconate dehydrogenase C-terminal domain-like"/>
    <property type="match status" value="1"/>
</dbReference>
<gene>
    <name evidence="13" type="ORF">ACFPP7_03680</name>
</gene>
<dbReference type="EC" id="1.1.1.169" evidence="3 10"/>
<sequence>MKICVLGAGALGCAIGGVLTEAGHEVWLINRNAPQVDAMNSRGLMLRDDGVDRVVRVHAATTAQGVNMDTGAVALVIVLVKSFDTRQAMQNAMSLLGPDTVVLSLQNGLGHEDILAGIVGPERVLAGKTYVGGTQLATGHVIAGTRGKQTHIGELSGVITDRARAIAETFNHAGLQTTVSDNILGTMWDKLLVNVATGALSGITRLPYGALYQVPEVEACAVAAVAEAMAVARASGIRLDTTEPRHAWVRAAEGLPPEFKASMLQSLEKGSATEVDYVNGAVVRQGAKCGVPTPVNQALVACVKGIERGLPNSMI</sequence>
<dbReference type="InterPro" id="IPR051402">
    <property type="entry name" value="KPR-Related"/>
</dbReference>
<dbReference type="InterPro" id="IPR013328">
    <property type="entry name" value="6PGD_dom2"/>
</dbReference>
<dbReference type="InterPro" id="IPR013752">
    <property type="entry name" value="KPA_reductase"/>
</dbReference>
<accession>A0ABW0Q826</accession>
<evidence type="ECO:0000256" key="5">
    <source>
        <dbReference type="ARBA" id="ARBA00022655"/>
    </source>
</evidence>
<dbReference type="InterPro" id="IPR013332">
    <property type="entry name" value="KPR_N"/>
</dbReference>
<evidence type="ECO:0000313" key="13">
    <source>
        <dbReference type="EMBL" id="MFC5520017.1"/>
    </source>
</evidence>
<dbReference type="InterPro" id="IPR003710">
    <property type="entry name" value="ApbA"/>
</dbReference>
<keyword evidence="7 10" id="KW-0560">Oxidoreductase</keyword>
<reference evidence="14" key="1">
    <citation type="journal article" date="2019" name="Int. J. Syst. Evol. Microbiol.">
        <title>The Global Catalogue of Microorganisms (GCM) 10K type strain sequencing project: providing services to taxonomists for standard genome sequencing and annotation.</title>
        <authorList>
            <consortium name="The Broad Institute Genomics Platform"/>
            <consortium name="The Broad Institute Genome Sequencing Center for Infectious Disease"/>
            <person name="Wu L."/>
            <person name="Ma J."/>
        </authorList>
    </citation>
    <scope>NUCLEOTIDE SEQUENCE [LARGE SCALE GENOMIC DNA]</scope>
    <source>
        <strain evidence="14">CGMCC 4.7277</strain>
    </source>
</reference>
<evidence type="ECO:0000256" key="10">
    <source>
        <dbReference type="RuleBase" id="RU362068"/>
    </source>
</evidence>
<dbReference type="Gene3D" id="1.10.1040.10">
    <property type="entry name" value="N-(1-d-carboxylethyl)-l-norvaline Dehydrogenase, domain 2"/>
    <property type="match status" value="1"/>
</dbReference>
<comment type="caution">
    <text evidence="13">The sequence shown here is derived from an EMBL/GenBank/DDBJ whole genome shotgun (WGS) entry which is preliminary data.</text>
</comment>
<dbReference type="EMBL" id="JBHSMX010000008">
    <property type="protein sequence ID" value="MFC5520017.1"/>
    <property type="molecule type" value="Genomic_DNA"/>
</dbReference>
<dbReference type="PANTHER" id="PTHR21708:SF26">
    <property type="entry name" value="2-DEHYDROPANTOATE 2-REDUCTASE"/>
    <property type="match status" value="1"/>
</dbReference>
<evidence type="ECO:0000256" key="9">
    <source>
        <dbReference type="ARBA" id="ARBA00048793"/>
    </source>
</evidence>
<dbReference type="Pfam" id="PF08546">
    <property type="entry name" value="ApbA_C"/>
    <property type="match status" value="1"/>
</dbReference>
<evidence type="ECO:0000256" key="6">
    <source>
        <dbReference type="ARBA" id="ARBA00022857"/>
    </source>
</evidence>
<evidence type="ECO:0000256" key="1">
    <source>
        <dbReference type="ARBA" id="ARBA00004994"/>
    </source>
</evidence>
<evidence type="ECO:0000256" key="2">
    <source>
        <dbReference type="ARBA" id="ARBA00007870"/>
    </source>
</evidence>
<dbReference type="Pfam" id="PF02558">
    <property type="entry name" value="ApbA"/>
    <property type="match status" value="1"/>
</dbReference>
<comment type="function">
    <text evidence="10">Catalyzes the NADPH-dependent reduction of ketopantoate into pantoic acid.</text>
</comment>
<dbReference type="RefSeq" id="WP_068833831.1">
    <property type="nucleotide sequence ID" value="NZ_JBHSMX010000008.1"/>
</dbReference>